<dbReference type="Proteomes" id="UP000093343">
    <property type="component" value="Unassembled WGS sequence"/>
</dbReference>
<dbReference type="EMBL" id="LVEN01000042">
    <property type="protein sequence ID" value="OCB70730.1"/>
    <property type="molecule type" value="Genomic_DNA"/>
</dbReference>
<sequence length="61" mass="7430">MGISMGNITEDKEYPYSKTNYLKFRKRKWTEIKEFIYSEMPKKILAIKKILNTPLEQENNW</sequence>
<name>A0ABX2XMS6_9FLAO</name>
<protein>
    <submittedName>
        <fullName evidence="1">Uncharacterized protein</fullName>
    </submittedName>
</protein>
<comment type="caution">
    <text evidence="1">The sequence shown here is derived from an EMBL/GenBank/DDBJ whole genome shotgun (WGS) entry which is preliminary data.</text>
</comment>
<keyword evidence="2" id="KW-1185">Reference proteome</keyword>
<reference evidence="2" key="1">
    <citation type="submission" date="2016-03" db="EMBL/GenBank/DDBJ databases">
        <title>Draft genome sequence of Paenibacillus glacialis DSM 22343.</title>
        <authorList>
            <person name="Shin S.-K."/>
            <person name="Yi H."/>
        </authorList>
    </citation>
    <scope>NUCLEOTIDE SEQUENCE [LARGE SCALE GENOMIC DNA]</scope>
    <source>
        <strain evidence="2">CCUG 60099</strain>
    </source>
</reference>
<accession>A0ABX2XMS6</accession>
<organism evidence="1 2">
    <name type="scientific">Flavobacterium piscis</name>
    <dbReference type="NCBI Taxonomy" id="1114874"/>
    <lineage>
        <taxon>Bacteria</taxon>
        <taxon>Pseudomonadati</taxon>
        <taxon>Bacteroidota</taxon>
        <taxon>Flavobacteriia</taxon>
        <taxon>Flavobacteriales</taxon>
        <taxon>Flavobacteriaceae</taxon>
        <taxon>Flavobacterium</taxon>
    </lineage>
</organism>
<evidence type="ECO:0000313" key="2">
    <source>
        <dbReference type="Proteomes" id="UP000093343"/>
    </source>
</evidence>
<evidence type="ECO:0000313" key="1">
    <source>
        <dbReference type="EMBL" id="OCB70730.1"/>
    </source>
</evidence>
<gene>
    <name evidence="1" type="ORF">FLP_18880</name>
</gene>
<proteinExistence type="predicted"/>